<evidence type="ECO:0000256" key="1">
    <source>
        <dbReference type="SAM" id="MobiDB-lite"/>
    </source>
</evidence>
<dbReference type="PROSITE" id="PS51257">
    <property type="entry name" value="PROKAR_LIPOPROTEIN"/>
    <property type="match status" value="1"/>
</dbReference>
<dbReference type="EMBL" id="JBHUFU010000013">
    <property type="protein sequence ID" value="MFD1832119.1"/>
    <property type="molecule type" value="Genomic_DNA"/>
</dbReference>
<name>A0ABW4PPC1_9ACTN</name>
<reference evidence="4" key="1">
    <citation type="journal article" date="2019" name="Int. J. Syst. Evol. Microbiol.">
        <title>The Global Catalogue of Microorganisms (GCM) 10K type strain sequencing project: providing services to taxonomists for standard genome sequencing and annotation.</title>
        <authorList>
            <consortium name="The Broad Institute Genomics Platform"/>
            <consortium name="The Broad Institute Genome Sequencing Center for Infectious Disease"/>
            <person name="Wu L."/>
            <person name="Ma J."/>
        </authorList>
    </citation>
    <scope>NUCLEOTIDE SEQUENCE [LARGE SCALE GENOMIC DNA]</scope>
    <source>
        <strain evidence="4">CGMCC 4.7455</strain>
    </source>
</reference>
<evidence type="ECO:0008006" key="5">
    <source>
        <dbReference type="Google" id="ProtNLM"/>
    </source>
</evidence>
<evidence type="ECO:0000313" key="4">
    <source>
        <dbReference type="Proteomes" id="UP001597365"/>
    </source>
</evidence>
<evidence type="ECO:0000313" key="3">
    <source>
        <dbReference type="EMBL" id="MFD1832119.1"/>
    </source>
</evidence>
<dbReference type="RefSeq" id="WP_380902720.1">
    <property type="nucleotide sequence ID" value="NZ_JBHUFU010000013.1"/>
</dbReference>
<feature type="signal peptide" evidence="2">
    <location>
        <begin position="1"/>
        <end position="24"/>
    </location>
</feature>
<sequence>MRPTAVRRTALAACAASLALLAAACGGSERGGGAEDKPKAGATASTGPADTAKTPAELEKLVLATGDVEGHKVEELGPGDSTPAKDVSADKKECEPIAYAQLGVPIGDPAATVQRMVTQEPEKPQETGTAGSGEITEEDIKDFEEAIESSFDVTATMLSLSSYGSGGAEKAAADLSAAAEACSGGFAGGVRGEPQKVTGITKEDKVTGGDEAFAWTVTTEQEGESVPLKLAVVRKGDTLAVFSSFNFAAAGGGKDFAFPTEVIDAQTEKLG</sequence>
<evidence type="ECO:0000256" key="2">
    <source>
        <dbReference type="SAM" id="SignalP"/>
    </source>
</evidence>
<dbReference type="Proteomes" id="UP001597365">
    <property type="component" value="Unassembled WGS sequence"/>
</dbReference>
<protein>
    <recommendedName>
        <fullName evidence="5">Lipoprotein</fullName>
    </recommendedName>
</protein>
<feature type="chain" id="PRO_5045104253" description="Lipoprotein" evidence="2">
    <location>
        <begin position="25"/>
        <end position="271"/>
    </location>
</feature>
<proteinExistence type="predicted"/>
<organism evidence="3 4">
    <name type="scientific">Streptomyces desertarenae</name>
    <dbReference type="NCBI Taxonomy" id="2666184"/>
    <lineage>
        <taxon>Bacteria</taxon>
        <taxon>Bacillati</taxon>
        <taxon>Actinomycetota</taxon>
        <taxon>Actinomycetes</taxon>
        <taxon>Kitasatosporales</taxon>
        <taxon>Streptomycetaceae</taxon>
        <taxon>Streptomyces</taxon>
    </lineage>
</organism>
<keyword evidence="4" id="KW-1185">Reference proteome</keyword>
<keyword evidence="2" id="KW-0732">Signal</keyword>
<gene>
    <name evidence="3" type="ORF">ACFSJS_21080</name>
</gene>
<accession>A0ABW4PPC1</accession>
<feature type="region of interest" description="Disordered" evidence="1">
    <location>
        <begin position="27"/>
        <end position="55"/>
    </location>
</feature>
<comment type="caution">
    <text evidence="3">The sequence shown here is derived from an EMBL/GenBank/DDBJ whole genome shotgun (WGS) entry which is preliminary data.</text>
</comment>